<accession>M6FT71</accession>
<evidence type="ECO:0000313" key="2">
    <source>
        <dbReference type="Proteomes" id="UP000012101"/>
    </source>
</evidence>
<protein>
    <submittedName>
        <fullName evidence="1">Uncharacterized protein</fullName>
    </submittedName>
</protein>
<dbReference type="AlphaFoldDB" id="M6FT71"/>
<comment type="caution">
    <text evidence="1">The sequence shown here is derived from an EMBL/GenBank/DDBJ whole genome shotgun (WGS) entry which is preliminary data.</text>
</comment>
<dbReference type="Proteomes" id="UP000012101">
    <property type="component" value="Unassembled WGS sequence"/>
</dbReference>
<proteinExistence type="predicted"/>
<reference evidence="1 2" key="1">
    <citation type="submission" date="2013-01" db="EMBL/GenBank/DDBJ databases">
        <authorList>
            <person name="Harkins D.M."/>
            <person name="Durkin A.S."/>
            <person name="Brinkac L.M."/>
            <person name="Haft D.H."/>
            <person name="Selengut J.D."/>
            <person name="Sanka R."/>
            <person name="DePew J."/>
            <person name="Purushe J."/>
            <person name="Hospenthal D.R."/>
            <person name="Murray C.K."/>
            <person name="Pimentel G."/>
            <person name="Wasfy M."/>
            <person name="Vinetz J.M."/>
            <person name="Sutton G.G."/>
            <person name="Nierman W.C."/>
            <person name="Fouts D.E."/>
        </authorList>
    </citation>
    <scope>NUCLEOTIDE SEQUENCE [LARGE SCALE GENOMIC DNA]</scope>
    <source>
        <strain evidence="1 2">2006001855</strain>
    </source>
</reference>
<dbReference type="EMBL" id="AFJM02000029">
    <property type="protein sequence ID" value="EMM73289.1"/>
    <property type="molecule type" value="Genomic_DNA"/>
</dbReference>
<name>M6FT71_9LEPT</name>
<sequence length="52" mass="6166">MALILWLIIIRFLLESDSLKTGDNDFSKVFLDLFRDSIDDLEKSDNELFPRF</sequence>
<gene>
    <name evidence="1" type="ORF">LEP1GSC038_1534</name>
</gene>
<evidence type="ECO:0000313" key="1">
    <source>
        <dbReference type="EMBL" id="EMM73289.1"/>
    </source>
</evidence>
<organism evidence="1 2">
    <name type="scientific">Leptospira weilii str. 2006001855</name>
    <dbReference type="NCBI Taxonomy" id="996804"/>
    <lineage>
        <taxon>Bacteria</taxon>
        <taxon>Pseudomonadati</taxon>
        <taxon>Spirochaetota</taxon>
        <taxon>Spirochaetia</taxon>
        <taxon>Leptospirales</taxon>
        <taxon>Leptospiraceae</taxon>
        <taxon>Leptospira</taxon>
    </lineage>
</organism>